<sequence length="56" mass="5741">MSDRALHDAANAELIQLLREALEEVPTAEVASPPASPTSQSKAPCGAQLAPTASLD</sequence>
<evidence type="ECO:0000313" key="3">
    <source>
        <dbReference type="Proteomes" id="UP000525389"/>
    </source>
</evidence>
<organism evidence="2 3">
    <name type="scientific">Deinococcus budaensis</name>
    <dbReference type="NCBI Taxonomy" id="1665626"/>
    <lineage>
        <taxon>Bacteria</taxon>
        <taxon>Thermotogati</taxon>
        <taxon>Deinococcota</taxon>
        <taxon>Deinococci</taxon>
        <taxon>Deinococcales</taxon>
        <taxon>Deinococcaceae</taxon>
        <taxon>Deinococcus</taxon>
    </lineage>
</organism>
<keyword evidence="3" id="KW-1185">Reference proteome</keyword>
<name>A0A7W8GEK5_9DEIO</name>
<comment type="caution">
    <text evidence="2">The sequence shown here is derived from an EMBL/GenBank/DDBJ whole genome shotgun (WGS) entry which is preliminary data.</text>
</comment>
<reference evidence="2 3" key="1">
    <citation type="submission" date="2020-08" db="EMBL/GenBank/DDBJ databases">
        <title>Genomic Encyclopedia of Type Strains, Phase IV (KMG-IV): sequencing the most valuable type-strain genomes for metagenomic binning, comparative biology and taxonomic classification.</title>
        <authorList>
            <person name="Goeker M."/>
        </authorList>
    </citation>
    <scope>NUCLEOTIDE SEQUENCE [LARGE SCALE GENOMIC DNA]</scope>
    <source>
        <strain evidence="2 3">DSM 101791</strain>
    </source>
</reference>
<feature type="region of interest" description="Disordered" evidence="1">
    <location>
        <begin position="26"/>
        <end position="56"/>
    </location>
</feature>
<evidence type="ECO:0000256" key="1">
    <source>
        <dbReference type="SAM" id="MobiDB-lite"/>
    </source>
</evidence>
<gene>
    <name evidence="2" type="ORF">HNQ09_001597</name>
</gene>
<accession>A0A7W8GEK5</accession>
<dbReference type="AlphaFoldDB" id="A0A7W8GEK5"/>
<proteinExistence type="predicted"/>
<dbReference type="EMBL" id="JACHFN010000005">
    <property type="protein sequence ID" value="MBB5234159.1"/>
    <property type="molecule type" value="Genomic_DNA"/>
</dbReference>
<evidence type="ECO:0000313" key="2">
    <source>
        <dbReference type="EMBL" id="MBB5234159.1"/>
    </source>
</evidence>
<dbReference type="Proteomes" id="UP000525389">
    <property type="component" value="Unassembled WGS sequence"/>
</dbReference>
<protein>
    <submittedName>
        <fullName evidence="2">Uncharacterized protein</fullName>
    </submittedName>
</protein>